<keyword evidence="2" id="KW-1185">Reference proteome</keyword>
<evidence type="ECO:0000313" key="1">
    <source>
        <dbReference type="EMBL" id="KRL02686.1"/>
    </source>
</evidence>
<sequence length="52" mass="5652">MAWPALTTNLITLFQQLQVGAFGVSPLSLRPVTNTWTMLGGSTLSYYYAAKA</sequence>
<organism evidence="1 2">
    <name type="scientific">Liquorilactobacillus capillatus DSM 19910</name>
    <dbReference type="NCBI Taxonomy" id="1423731"/>
    <lineage>
        <taxon>Bacteria</taxon>
        <taxon>Bacillati</taxon>
        <taxon>Bacillota</taxon>
        <taxon>Bacilli</taxon>
        <taxon>Lactobacillales</taxon>
        <taxon>Lactobacillaceae</taxon>
        <taxon>Liquorilactobacillus</taxon>
    </lineage>
</organism>
<protein>
    <submittedName>
        <fullName evidence="1">Uncharacterized protein</fullName>
    </submittedName>
</protein>
<evidence type="ECO:0000313" key="2">
    <source>
        <dbReference type="Proteomes" id="UP000051621"/>
    </source>
</evidence>
<gene>
    <name evidence="1" type="ORF">FC81_GL000573</name>
</gene>
<dbReference type="Proteomes" id="UP000051621">
    <property type="component" value="Unassembled WGS sequence"/>
</dbReference>
<reference evidence="1 2" key="1">
    <citation type="journal article" date="2015" name="Genome Announc.">
        <title>Expanding the biotechnology potential of lactobacilli through comparative genomics of 213 strains and associated genera.</title>
        <authorList>
            <person name="Sun Z."/>
            <person name="Harris H.M."/>
            <person name="McCann A."/>
            <person name="Guo C."/>
            <person name="Argimon S."/>
            <person name="Zhang W."/>
            <person name="Yang X."/>
            <person name="Jeffery I.B."/>
            <person name="Cooney J.C."/>
            <person name="Kagawa T.F."/>
            <person name="Liu W."/>
            <person name="Song Y."/>
            <person name="Salvetti E."/>
            <person name="Wrobel A."/>
            <person name="Rasinkangas P."/>
            <person name="Parkhill J."/>
            <person name="Rea M.C."/>
            <person name="O'Sullivan O."/>
            <person name="Ritari J."/>
            <person name="Douillard F.P."/>
            <person name="Paul Ross R."/>
            <person name="Yang R."/>
            <person name="Briner A.E."/>
            <person name="Felis G.E."/>
            <person name="de Vos W.M."/>
            <person name="Barrangou R."/>
            <person name="Klaenhammer T.R."/>
            <person name="Caufield P.W."/>
            <person name="Cui Y."/>
            <person name="Zhang H."/>
            <person name="O'Toole P.W."/>
        </authorList>
    </citation>
    <scope>NUCLEOTIDE SEQUENCE [LARGE SCALE GENOMIC DNA]</scope>
    <source>
        <strain evidence="1 2">DSM 19910</strain>
    </source>
</reference>
<comment type="caution">
    <text evidence="1">The sequence shown here is derived from an EMBL/GenBank/DDBJ whole genome shotgun (WGS) entry which is preliminary data.</text>
</comment>
<name>A0A0R1M3Y4_9LACO</name>
<dbReference type="PATRIC" id="fig|1423731.3.peg.588"/>
<dbReference type="AlphaFoldDB" id="A0A0R1M3Y4"/>
<accession>A0A0R1M3Y4</accession>
<dbReference type="EMBL" id="AZEF01000010">
    <property type="protein sequence ID" value="KRL02686.1"/>
    <property type="molecule type" value="Genomic_DNA"/>
</dbReference>
<proteinExistence type="predicted"/>